<dbReference type="AlphaFoldDB" id="A0A918PJK2"/>
<dbReference type="EMBL" id="BMWX01000001">
    <property type="protein sequence ID" value="GGZ12678.1"/>
    <property type="molecule type" value="Genomic_DNA"/>
</dbReference>
<organism evidence="2 3">
    <name type="scientific">Echinicola pacifica</name>
    <dbReference type="NCBI Taxonomy" id="346377"/>
    <lineage>
        <taxon>Bacteria</taxon>
        <taxon>Pseudomonadati</taxon>
        <taxon>Bacteroidota</taxon>
        <taxon>Cytophagia</taxon>
        <taxon>Cytophagales</taxon>
        <taxon>Cyclobacteriaceae</taxon>
        <taxon>Echinicola</taxon>
    </lineage>
</organism>
<gene>
    <name evidence="2" type="ORF">GCM10007049_00450</name>
</gene>
<dbReference type="Pfam" id="PF06439">
    <property type="entry name" value="3keto-disac_hyd"/>
    <property type="match status" value="1"/>
</dbReference>
<dbReference type="SUPFAM" id="SSF49899">
    <property type="entry name" value="Concanavalin A-like lectins/glucanases"/>
    <property type="match status" value="1"/>
</dbReference>
<name>A0A918PJK2_9BACT</name>
<sequence>MKKTSLLILLAYIAIGAVAMISPVQVKDNFLTKSQQKEGWKMLFDGKSLEGWSIKSGFATYKVEDGAIVGTTIAKSPNTFLCSDEEFSDFELTFEVKYDQFFNSGVQIRSKLKGEEYGGRVYGPQVEIEQSPGQAGYIYGESAGGWQSAEPQSEDESINSHSYFNNNQWNQYRVVAIGKKIKTYINGHQVADLDYDPERYQANSEGFIGLQVHGVGKKSEAMSVRWKNIYIKAL</sequence>
<proteinExistence type="predicted"/>
<dbReference type="Proteomes" id="UP000619457">
    <property type="component" value="Unassembled WGS sequence"/>
</dbReference>
<evidence type="ECO:0000313" key="3">
    <source>
        <dbReference type="Proteomes" id="UP000619457"/>
    </source>
</evidence>
<accession>A0A918PJK2</accession>
<dbReference type="RefSeq" id="WP_018475150.1">
    <property type="nucleotide sequence ID" value="NZ_BMWX01000001.1"/>
</dbReference>
<keyword evidence="3" id="KW-1185">Reference proteome</keyword>
<evidence type="ECO:0000259" key="1">
    <source>
        <dbReference type="Pfam" id="PF06439"/>
    </source>
</evidence>
<comment type="caution">
    <text evidence="2">The sequence shown here is derived from an EMBL/GenBank/DDBJ whole genome shotgun (WGS) entry which is preliminary data.</text>
</comment>
<dbReference type="InterPro" id="IPR010496">
    <property type="entry name" value="AL/BT2_dom"/>
</dbReference>
<dbReference type="GO" id="GO:0005975">
    <property type="term" value="P:carbohydrate metabolic process"/>
    <property type="evidence" value="ECO:0007669"/>
    <property type="project" value="UniProtKB-ARBA"/>
</dbReference>
<evidence type="ECO:0000313" key="2">
    <source>
        <dbReference type="EMBL" id="GGZ12678.1"/>
    </source>
</evidence>
<dbReference type="GO" id="GO:0004553">
    <property type="term" value="F:hydrolase activity, hydrolyzing O-glycosyl compounds"/>
    <property type="evidence" value="ECO:0007669"/>
    <property type="project" value="UniProtKB-ARBA"/>
</dbReference>
<dbReference type="InterPro" id="IPR013320">
    <property type="entry name" value="ConA-like_dom_sf"/>
</dbReference>
<protein>
    <recommendedName>
        <fullName evidence="1">3-keto-alpha-glucoside-1,2-lyase/3-keto-2-hydroxy-glucal hydratase domain-containing protein</fullName>
    </recommendedName>
</protein>
<dbReference type="Gene3D" id="2.60.120.560">
    <property type="entry name" value="Exo-inulinase, domain 1"/>
    <property type="match status" value="1"/>
</dbReference>
<feature type="domain" description="3-keto-alpha-glucoside-1,2-lyase/3-keto-2-hydroxy-glucal hydratase" evidence="1">
    <location>
        <begin position="39"/>
        <end position="232"/>
    </location>
</feature>
<reference evidence="2" key="2">
    <citation type="submission" date="2020-09" db="EMBL/GenBank/DDBJ databases">
        <authorList>
            <person name="Sun Q."/>
            <person name="Kim S."/>
        </authorList>
    </citation>
    <scope>NUCLEOTIDE SEQUENCE</scope>
    <source>
        <strain evidence="2">KCTC 12368</strain>
    </source>
</reference>
<reference evidence="2" key="1">
    <citation type="journal article" date="2014" name="Int. J. Syst. Evol. Microbiol.">
        <title>Complete genome sequence of Corynebacterium casei LMG S-19264T (=DSM 44701T), isolated from a smear-ripened cheese.</title>
        <authorList>
            <consortium name="US DOE Joint Genome Institute (JGI-PGF)"/>
            <person name="Walter F."/>
            <person name="Albersmeier A."/>
            <person name="Kalinowski J."/>
            <person name="Ruckert C."/>
        </authorList>
    </citation>
    <scope>NUCLEOTIDE SEQUENCE</scope>
    <source>
        <strain evidence="2">KCTC 12368</strain>
    </source>
</reference>